<evidence type="ECO:0000256" key="1">
    <source>
        <dbReference type="ARBA" id="ARBA00001445"/>
    </source>
</evidence>
<dbReference type="EMBL" id="RSCD01000019">
    <property type="protein sequence ID" value="RSH85730.1"/>
    <property type="molecule type" value="Genomic_DNA"/>
</dbReference>
<evidence type="ECO:0000259" key="6">
    <source>
        <dbReference type="Pfam" id="PF08531"/>
    </source>
</evidence>
<evidence type="ECO:0000256" key="4">
    <source>
        <dbReference type="SAM" id="MobiDB-lite"/>
    </source>
</evidence>
<keyword evidence="3" id="KW-0378">Hydrolase</keyword>
<dbReference type="InterPro" id="IPR008902">
    <property type="entry name" value="Rhamnosid_concanavalin"/>
</dbReference>
<dbReference type="SUPFAM" id="SSF48208">
    <property type="entry name" value="Six-hairpin glycosidases"/>
    <property type="match status" value="1"/>
</dbReference>
<feature type="region of interest" description="Disordered" evidence="4">
    <location>
        <begin position="828"/>
        <end position="853"/>
    </location>
</feature>
<dbReference type="Pfam" id="PF17390">
    <property type="entry name" value="Bac_rhamnosid_C"/>
    <property type="match status" value="1"/>
</dbReference>
<feature type="domain" description="Alpha-L-rhamnosidase concanavalin-like" evidence="5">
    <location>
        <begin position="322"/>
        <end position="419"/>
    </location>
</feature>
<dbReference type="PANTHER" id="PTHR33307">
    <property type="entry name" value="ALPHA-RHAMNOSIDASE (EUROFUNG)"/>
    <property type="match status" value="1"/>
</dbReference>
<dbReference type="Gene3D" id="2.60.40.10">
    <property type="entry name" value="Immunoglobulins"/>
    <property type="match status" value="1"/>
</dbReference>
<feature type="domain" description="Alpha-L-rhamnosidase six-hairpin glycosidase" evidence="7">
    <location>
        <begin position="425"/>
        <end position="623"/>
    </location>
</feature>
<accession>A0A427Y3S2</accession>
<dbReference type="Pfam" id="PF05592">
    <property type="entry name" value="Bac_rhamnosid"/>
    <property type="match status" value="1"/>
</dbReference>
<keyword evidence="10" id="KW-1185">Reference proteome</keyword>
<evidence type="ECO:0000256" key="3">
    <source>
        <dbReference type="ARBA" id="ARBA00022801"/>
    </source>
</evidence>
<comment type="caution">
    <text evidence="9">The sequence shown here is derived from an EMBL/GenBank/DDBJ whole genome shotgun (WGS) entry which is preliminary data.</text>
</comment>
<dbReference type="InterPro" id="IPR012341">
    <property type="entry name" value="6hp_glycosidase-like_sf"/>
</dbReference>
<dbReference type="InterPro" id="IPR013783">
    <property type="entry name" value="Ig-like_fold"/>
</dbReference>
<gene>
    <name evidence="9" type="ORF">EHS25_003871</name>
</gene>
<dbReference type="Gene3D" id="2.60.120.260">
    <property type="entry name" value="Galactose-binding domain-like"/>
    <property type="match status" value="2"/>
</dbReference>
<organism evidence="9 10">
    <name type="scientific">Saitozyma podzolica</name>
    <dbReference type="NCBI Taxonomy" id="1890683"/>
    <lineage>
        <taxon>Eukaryota</taxon>
        <taxon>Fungi</taxon>
        <taxon>Dikarya</taxon>
        <taxon>Basidiomycota</taxon>
        <taxon>Agaricomycotina</taxon>
        <taxon>Tremellomycetes</taxon>
        <taxon>Tremellales</taxon>
        <taxon>Trimorphomycetaceae</taxon>
        <taxon>Saitozyma</taxon>
    </lineage>
</organism>
<comment type="catalytic activity">
    <reaction evidence="1">
        <text>Hydrolysis of terminal non-reducing alpha-L-rhamnose residues in alpha-L-rhamnosides.</text>
        <dbReference type="EC" id="3.2.1.40"/>
    </reaction>
</comment>
<protein>
    <recommendedName>
        <fullName evidence="2">alpha-L-rhamnosidase</fullName>
        <ecNumber evidence="2">3.2.1.40</ecNumber>
    </recommendedName>
</protein>
<dbReference type="Gene3D" id="1.50.10.10">
    <property type="match status" value="2"/>
</dbReference>
<dbReference type="Proteomes" id="UP000279259">
    <property type="component" value="Unassembled WGS sequence"/>
</dbReference>
<dbReference type="Gene3D" id="2.60.420.10">
    <property type="entry name" value="Maltose phosphorylase, domain 3"/>
    <property type="match status" value="1"/>
</dbReference>
<evidence type="ECO:0000259" key="8">
    <source>
        <dbReference type="Pfam" id="PF17390"/>
    </source>
</evidence>
<feature type="domain" description="Bacterial alpha-L-rhamnosidase N-terminal" evidence="6">
    <location>
        <begin position="145"/>
        <end position="313"/>
    </location>
</feature>
<dbReference type="InterPro" id="IPR008928">
    <property type="entry name" value="6-hairpin_glycosidase_sf"/>
</dbReference>
<dbReference type="PANTHER" id="PTHR33307:SF6">
    <property type="entry name" value="ALPHA-RHAMNOSIDASE (EUROFUNG)-RELATED"/>
    <property type="match status" value="1"/>
</dbReference>
<sequence>MASVSIARLQCEHYLLPLGIGESRPRLSWRFDGDVQDWTQTAFDIRLTDLQRTQDNVEEHHHVSDQSVMVPWPSSRALSSGDRVMVEVRSHGSDGDITAWTQLEIEAGLLNPAAWSAAPITCEAQPIDQPRRPFRTAASFEAPARLSSARLYITALGLYEAHINGVRIGDEYLAPGWTSYHHRLVYRTFDVTDKVAPGKLNVLGSWVGEGWYTGRLAFRGGVRNNYGQRPALIAQLVIDGKIVLSTDATWKWSYGPLLTSELLNGEVYDTRLADGAWCMPEKFSSVAWSPVKVLEMPSTSLESTQAPPVRVIEEITPVDIITTPSGKVVVDFGQNFAGIVRILGEPPTISDELTLRHAEVLEHGELGTRPLRLAAATDRIILGGGKVSGYEPKFTSHGFRYVEVTGWPGITTADLVGLVTHTAMERTGHFSCSHPLLNRLHKNVVYSTISNTISVPTDCPQRDERLGWTGDVQVFAPTMNFLFDTSGFLRGWLRDLYFDQVKLDGNVPVTIPDILDAFHNQRLAIWGDVSVITPYDVFVSSADVDILRDQHASAALWLEKGVVRNPETGLWDPDQLQLGNWLAPKAPPDAPGDAPTDPVLVADAYLVHTTRVMSRISEQIGKGTRHERRVMSDTQTALALLIQFGLYPDSNPELLRSFSARLAQLVERDNWKVATGFAGTPIILHALERADQLHHAYRMLQSRDCPSWLSPVLLGATTVWERWDSMLGDGSINPGEMTSFNHYALGSVASFLHSVVGGLSPASPGWQEVYVRPRPGGTITSARTSFLSPYGKVECAWEIVGDRLEVDVQIPPNAQARIELPGLSKRVGSGRRHFSGPWSKDTRFPPKARRSRMAPCPATIGRHESLEVGSVPKLRHAMM</sequence>
<name>A0A427Y3S2_9TREE</name>
<dbReference type="Pfam" id="PF08531">
    <property type="entry name" value="Bac_rhamnosid_N"/>
    <property type="match status" value="1"/>
</dbReference>
<dbReference type="GO" id="GO:0005975">
    <property type="term" value="P:carbohydrate metabolic process"/>
    <property type="evidence" value="ECO:0007669"/>
    <property type="project" value="InterPro"/>
</dbReference>
<proteinExistence type="predicted"/>
<dbReference type="OrthoDB" id="10036721at2759"/>
<feature type="domain" description="Alpha-L-rhamnosidase C-terminal" evidence="8">
    <location>
        <begin position="758"/>
        <end position="831"/>
    </location>
</feature>
<feature type="domain" description="Alpha-L-rhamnosidase six-hairpin glycosidase" evidence="7">
    <location>
        <begin position="626"/>
        <end position="756"/>
    </location>
</feature>
<dbReference type="InterPro" id="IPR035398">
    <property type="entry name" value="Bac_rhamnosid_C"/>
</dbReference>
<dbReference type="EC" id="3.2.1.40" evidence="2"/>
<dbReference type="Pfam" id="PF25788">
    <property type="entry name" value="Ig_Rha78A_N"/>
    <property type="match status" value="1"/>
</dbReference>
<dbReference type="InterPro" id="IPR013737">
    <property type="entry name" value="Bac_rhamnosid_N"/>
</dbReference>
<dbReference type="InterPro" id="IPR016007">
    <property type="entry name" value="Alpha_rhamnosid"/>
</dbReference>
<evidence type="ECO:0000313" key="9">
    <source>
        <dbReference type="EMBL" id="RSH85730.1"/>
    </source>
</evidence>
<dbReference type="InterPro" id="IPR035396">
    <property type="entry name" value="Bac_rhamnosid6H"/>
</dbReference>
<evidence type="ECO:0000259" key="5">
    <source>
        <dbReference type="Pfam" id="PF05592"/>
    </source>
</evidence>
<evidence type="ECO:0000256" key="2">
    <source>
        <dbReference type="ARBA" id="ARBA00012652"/>
    </source>
</evidence>
<evidence type="ECO:0000313" key="10">
    <source>
        <dbReference type="Proteomes" id="UP000279259"/>
    </source>
</evidence>
<evidence type="ECO:0000259" key="7">
    <source>
        <dbReference type="Pfam" id="PF17389"/>
    </source>
</evidence>
<dbReference type="GO" id="GO:0030596">
    <property type="term" value="F:alpha-L-rhamnosidase activity"/>
    <property type="evidence" value="ECO:0007669"/>
    <property type="project" value="UniProtKB-EC"/>
</dbReference>
<dbReference type="Pfam" id="PF17389">
    <property type="entry name" value="Bac_rhamnosid6H"/>
    <property type="match status" value="2"/>
</dbReference>
<dbReference type="AlphaFoldDB" id="A0A427Y3S2"/>
<reference evidence="9 10" key="1">
    <citation type="submission" date="2018-11" db="EMBL/GenBank/DDBJ databases">
        <title>Genome sequence of Saitozyma podzolica DSM 27192.</title>
        <authorList>
            <person name="Aliyu H."/>
            <person name="Gorte O."/>
            <person name="Ochsenreither K."/>
        </authorList>
    </citation>
    <scope>NUCLEOTIDE SEQUENCE [LARGE SCALE GENOMIC DNA]</scope>
    <source>
        <strain evidence="9 10">DSM 27192</strain>
    </source>
</reference>